<keyword evidence="2 7" id="KW-0812">Transmembrane</keyword>
<evidence type="ECO:0000256" key="6">
    <source>
        <dbReference type="ARBA" id="ARBA00023136"/>
    </source>
</evidence>
<name>M5U053_9BACT</name>
<evidence type="ECO:0000256" key="7">
    <source>
        <dbReference type="SAM" id="Phobius"/>
    </source>
</evidence>
<dbReference type="EMBL" id="ANOH01000256">
    <property type="protein sequence ID" value="EMI54830.1"/>
    <property type="molecule type" value="Genomic_DNA"/>
</dbReference>
<feature type="transmembrane region" description="Helical" evidence="7">
    <location>
        <begin position="239"/>
        <end position="257"/>
    </location>
</feature>
<sequence length="525" mass="56809">MATPIAVEALVNTVAFGRFVQPIVVLALTLMFFLGVSAAIRALQTYIVEVIQERLFARIAGDLAHRLPRVSVEGTDGKYLPELTNRFFDVVTVQKAAASLLLDGIGLIMSAAIGMAVLGFYHPFLLGFDALLVASIAFLIIVLGRGAVKTAVKESKSKYYMAAWLEDVSRCQTTFQSSAGKRLSASRSDRLIHDYLVNRRQHFHVLLRQVIFALSLQAIASTVLLGLGGYLVIARELTLGQLVAAELIVAIIVGAFAKMGKHFESFYDLLASVDKLGALFDLPLARQGTVLHSAFDEPAAIELEHVTYHRGGSTSVFSPVTSRIRPGGSAAVFGGSGTGKSTLLDMIYGVRRPSAGKVLVDSTQPNDFRSDDFWNRVELVRDGEVFASSVEENIHVQRTDVSGQDVEDALEAVGIVDLVNALPEGMQTQLTSGGSPLASNQVRLLLIARAIASSPNLMLIDGVLDSLSDDEAEDILDVLLRPEQPWTLVVATGRRWIAQRCEQTIDLRPNATPLRGSVDERAGQV</sequence>
<feature type="domain" description="ABC transmembrane type-1" evidence="9">
    <location>
        <begin position="1"/>
        <end position="268"/>
    </location>
</feature>
<feature type="transmembrane region" description="Helical" evidence="7">
    <location>
        <begin position="127"/>
        <end position="148"/>
    </location>
</feature>
<comment type="caution">
    <text evidence="10">The sequence shown here is derived from an EMBL/GenBank/DDBJ whole genome shotgun (WGS) entry which is preliminary data.</text>
</comment>
<dbReference type="PANTHER" id="PTHR43394">
    <property type="entry name" value="ATP-DEPENDENT PERMEASE MDL1, MITOCHONDRIAL"/>
    <property type="match status" value="1"/>
</dbReference>
<keyword evidence="4 10" id="KW-0067">ATP-binding</keyword>
<dbReference type="GO" id="GO:0005886">
    <property type="term" value="C:plasma membrane"/>
    <property type="evidence" value="ECO:0007669"/>
    <property type="project" value="UniProtKB-SubCell"/>
</dbReference>
<dbReference type="Pfam" id="PF00005">
    <property type="entry name" value="ABC_tran"/>
    <property type="match status" value="1"/>
</dbReference>
<keyword evidence="5 7" id="KW-1133">Transmembrane helix</keyword>
<evidence type="ECO:0000256" key="5">
    <source>
        <dbReference type="ARBA" id="ARBA00022989"/>
    </source>
</evidence>
<protein>
    <submittedName>
        <fullName evidence="10">Toxin secretion ABC transporter ATP-binding protein</fullName>
    </submittedName>
</protein>
<dbReference type="GO" id="GO:0015421">
    <property type="term" value="F:ABC-type oligopeptide transporter activity"/>
    <property type="evidence" value="ECO:0007669"/>
    <property type="project" value="TreeGrafter"/>
</dbReference>
<dbReference type="PANTHER" id="PTHR43394:SF4">
    <property type="entry name" value="TOXIN SECRETION ABC TRANSPORTER ATP-BINDING PROTEIN"/>
    <property type="match status" value="1"/>
</dbReference>
<dbReference type="Pfam" id="PF00664">
    <property type="entry name" value="ABC_membrane"/>
    <property type="match status" value="1"/>
</dbReference>
<dbReference type="SMART" id="SM00382">
    <property type="entry name" value="AAA"/>
    <property type="match status" value="1"/>
</dbReference>
<evidence type="ECO:0000256" key="3">
    <source>
        <dbReference type="ARBA" id="ARBA00022741"/>
    </source>
</evidence>
<dbReference type="Gene3D" id="3.40.50.300">
    <property type="entry name" value="P-loop containing nucleotide triphosphate hydrolases"/>
    <property type="match status" value="1"/>
</dbReference>
<proteinExistence type="predicted"/>
<dbReference type="PROSITE" id="PS50929">
    <property type="entry name" value="ABC_TM1F"/>
    <property type="match status" value="1"/>
</dbReference>
<feature type="transmembrane region" description="Helical" evidence="7">
    <location>
        <begin position="19"/>
        <end position="40"/>
    </location>
</feature>
<evidence type="ECO:0000313" key="11">
    <source>
        <dbReference type="Proteomes" id="UP000011885"/>
    </source>
</evidence>
<organism evidence="10 11">
    <name type="scientific">Rhodopirellula sallentina SM41</name>
    <dbReference type="NCBI Taxonomy" id="1263870"/>
    <lineage>
        <taxon>Bacteria</taxon>
        <taxon>Pseudomonadati</taxon>
        <taxon>Planctomycetota</taxon>
        <taxon>Planctomycetia</taxon>
        <taxon>Pirellulales</taxon>
        <taxon>Pirellulaceae</taxon>
        <taxon>Rhodopirellula</taxon>
    </lineage>
</organism>
<dbReference type="Gene3D" id="1.20.1560.10">
    <property type="entry name" value="ABC transporter type 1, transmembrane domain"/>
    <property type="match status" value="1"/>
</dbReference>
<dbReference type="PATRIC" id="fig|1263870.3.peg.3931"/>
<evidence type="ECO:0000256" key="2">
    <source>
        <dbReference type="ARBA" id="ARBA00022692"/>
    </source>
</evidence>
<gene>
    <name evidence="10" type="ORF">RSSM_03704</name>
</gene>
<dbReference type="InterPro" id="IPR027417">
    <property type="entry name" value="P-loop_NTPase"/>
</dbReference>
<dbReference type="PROSITE" id="PS50893">
    <property type="entry name" value="ABC_TRANSPORTER_2"/>
    <property type="match status" value="1"/>
</dbReference>
<comment type="subcellular location">
    <subcellularLocation>
        <location evidence="1">Cell membrane</location>
        <topology evidence="1">Multi-pass membrane protein</topology>
    </subcellularLocation>
</comment>
<reference evidence="10 11" key="1">
    <citation type="journal article" date="2013" name="Mar. Genomics">
        <title>Expression of sulfatases in Rhodopirellula baltica and the diversity of sulfatases in the genus Rhodopirellula.</title>
        <authorList>
            <person name="Wegner C.E."/>
            <person name="Richter-Heitmann T."/>
            <person name="Klindworth A."/>
            <person name="Klockow C."/>
            <person name="Richter M."/>
            <person name="Achstetter T."/>
            <person name="Glockner F.O."/>
            <person name="Harder J."/>
        </authorList>
    </citation>
    <scope>NUCLEOTIDE SEQUENCE [LARGE SCALE GENOMIC DNA]</scope>
    <source>
        <strain evidence="10 11">SM41</strain>
    </source>
</reference>
<dbReference type="InterPro" id="IPR036640">
    <property type="entry name" value="ABC1_TM_sf"/>
</dbReference>
<feature type="transmembrane region" description="Helical" evidence="7">
    <location>
        <begin position="210"/>
        <end position="233"/>
    </location>
</feature>
<evidence type="ECO:0000313" key="10">
    <source>
        <dbReference type="EMBL" id="EMI54830.1"/>
    </source>
</evidence>
<keyword evidence="3" id="KW-0547">Nucleotide-binding</keyword>
<feature type="domain" description="ABC transporter" evidence="8">
    <location>
        <begin position="301"/>
        <end position="525"/>
    </location>
</feature>
<dbReference type="InterPro" id="IPR011527">
    <property type="entry name" value="ABC1_TM_dom"/>
</dbReference>
<keyword evidence="11" id="KW-1185">Reference proteome</keyword>
<dbReference type="SUPFAM" id="SSF52540">
    <property type="entry name" value="P-loop containing nucleoside triphosphate hydrolases"/>
    <property type="match status" value="1"/>
</dbReference>
<dbReference type="GO" id="GO:0016887">
    <property type="term" value="F:ATP hydrolysis activity"/>
    <property type="evidence" value="ECO:0007669"/>
    <property type="project" value="InterPro"/>
</dbReference>
<evidence type="ECO:0000259" key="9">
    <source>
        <dbReference type="PROSITE" id="PS50929"/>
    </source>
</evidence>
<dbReference type="AlphaFoldDB" id="M5U053"/>
<evidence type="ECO:0000256" key="1">
    <source>
        <dbReference type="ARBA" id="ARBA00004651"/>
    </source>
</evidence>
<dbReference type="InterPro" id="IPR039421">
    <property type="entry name" value="Type_1_exporter"/>
</dbReference>
<dbReference type="InterPro" id="IPR003593">
    <property type="entry name" value="AAA+_ATPase"/>
</dbReference>
<dbReference type="GO" id="GO:0005524">
    <property type="term" value="F:ATP binding"/>
    <property type="evidence" value="ECO:0007669"/>
    <property type="project" value="UniProtKB-KW"/>
</dbReference>
<dbReference type="Proteomes" id="UP000011885">
    <property type="component" value="Unassembled WGS sequence"/>
</dbReference>
<keyword evidence="6 7" id="KW-0472">Membrane</keyword>
<dbReference type="SUPFAM" id="SSF90123">
    <property type="entry name" value="ABC transporter transmembrane region"/>
    <property type="match status" value="1"/>
</dbReference>
<evidence type="ECO:0000259" key="8">
    <source>
        <dbReference type="PROSITE" id="PS50893"/>
    </source>
</evidence>
<dbReference type="InterPro" id="IPR003439">
    <property type="entry name" value="ABC_transporter-like_ATP-bd"/>
</dbReference>
<evidence type="ECO:0000256" key="4">
    <source>
        <dbReference type="ARBA" id="ARBA00022840"/>
    </source>
</evidence>
<accession>M5U053</accession>
<feature type="transmembrane region" description="Helical" evidence="7">
    <location>
        <begin position="100"/>
        <end position="121"/>
    </location>
</feature>